<dbReference type="Proteomes" id="UP000236725">
    <property type="component" value="Unassembled WGS sequence"/>
</dbReference>
<dbReference type="PANTHER" id="PTHR30469">
    <property type="entry name" value="MULTIDRUG RESISTANCE PROTEIN MDTA"/>
    <property type="match status" value="1"/>
</dbReference>
<dbReference type="InterPro" id="IPR006143">
    <property type="entry name" value="RND_pump_MFP"/>
</dbReference>
<gene>
    <name evidence="3" type="ORF">SAMN05444001_1251</name>
</gene>
<evidence type="ECO:0000256" key="1">
    <source>
        <dbReference type="ARBA" id="ARBA00009477"/>
    </source>
</evidence>
<evidence type="ECO:0000313" key="4">
    <source>
        <dbReference type="Proteomes" id="UP000236725"/>
    </source>
</evidence>
<dbReference type="SUPFAM" id="SSF111369">
    <property type="entry name" value="HlyD-like secretion proteins"/>
    <property type="match status" value="1"/>
</dbReference>
<accession>A0A8G2BYZ4</accession>
<dbReference type="InterPro" id="IPR058792">
    <property type="entry name" value="Beta-barrel_RND_2"/>
</dbReference>
<organism evidence="3 4">
    <name type="scientific">Parabacteroides chinchillae</name>
    <dbReference type="NCBI Taxonomy" id="871327"/>
    <lineage>
        <taxon>Bacteria</taxon>
        <taxon>Pseudomonadati</taxon>
        <taxon>Bacteroidota</taxon>
        <taxon>Bacteroidia</taxon>
        <taxon>Bacteroidales</taxon>
        <taxon>Tannerellaceae</taxon>
        <taxon>Parabacteroides</taxon>
    </lineage>
</organism>
<keyword evidence="4" id="KW-1185">Reference proteome</keyword>
<reference evidence="3 4" key="1">
    <citation type="submission" date="2016-10" db="EMBL/GenBank/DDBJ databases">
        <authorList>
            <person name="Varghese N."/>
            <person name="Submissions S."/>
        </authorList>
    </citation>
    <scope>NUCLEOTIDE SEQUENCE [LARGE SCALE GENOMIC DNA]</scope>
    <source>
        <strain evidence="3 4">DSM 29073</strain>
    </source>
</reference>
<dbReference type="Pfam" id="PF25954">
    <property type="entry name" value="Beta-barrel_RND_2"/>
    <property type="match status" value="1"/>
</dbReference>
<dbReference type="EMBL" id="FNVS01000025">
    <property type="protein sequence ID" value="SEG26425.1"/>
    <property type="molecule type" value="Genomic_DNA"/>
</dbReference>
<protein>
    <submittedName>
        <fullName evidence="3">RND family efflux transporter, MFP subunit</fullName>
    </submittedName>
</protein>
<proteinExistence type="inferred from homology"/>
<dbReference type="AlphaFoldDB" id="A0A8G2BYZ4"/>
<dbReference type="PANTHER" id="PTHR30469:SF38">
    <property type="entry name" value="HLYD FAMILY SECRETION PROTEIN"/>
    <property type="match status" value="1"/>
</dbReference>
<dbReference type="Gene3D" id="2.40.50.100">
    <property type="match status" value="1"/>
</dbReference>
<comment type="similarity">
    <text evidence="1">Belongs to the membrane fusion protein (MFP) (TC 8.A.1) family.</text>
</comment>
<feature type="domain" description="CusB-like beta-barrel" evidence="2">
    <location>
        <begin position="227"/>
        <end position="295"/>
    </location>
</feature>
<dbReference type="GO" id="GO:1990281">
    <property type="term" value="C:efflux pump complex"/>
    <property type="evidence" value="ECO:0007669"/>
    <property type="project" value="TreeGrafter"/>
</dbReference>
<comment type="caution">
    <text evidence="3">The sequence shown here is derived from an EMBL/GenBank/DDBJ whole genome shotgun (WGS) entry which is preliminary data.</text>
</comment>
<dbReference type="GO" id="GO:0015562">
    <property type="term" value="F:efflux transmembrane transporter activity"/>
    <property type="evidence" value="ECO:0007669"/>
    <property type="project" value="TreeGrafter"/>
</dbReference>
<sequence length="374" mass="41299">MYILPFYYICDIKFNTMKSYNVFIILLIAGLIGCSGDKKTTEPGEESVETVLPDETNEVTVMALKTTDFNHELISNGKLSARMYADLKFESAEPIATIYVKNGDRVTKGQKLAELSKFRLANKLSQAKDALERAKLELQDVLIGQGYKLEDSARIPAATMQLVKTKSGYDQSFIQYKLAEFEERNATLTAPFDGIVANLFAKPFNTASTSDVFCTIINPNSLEASFTVLESELPLIKAGDRVEVTPFASPENKTEGRISEINPLVDENGMVKVKAAVTDKGKLFEGMNVRVSVHRSLSKQLVIPKEALVLRSGKQVVFTLVNNKAYWNYVQTGLENAENYTIAEGLKEGDIIITSGNINLAHEAPVTVIESTND</sequence>
<dbReference type="Gene3D" id="2.40.420.20">
    <property type="match status" value="1"/>
</dbReference>
<dbReference type="NCBIfam" id="TIGR01730">
    <property type="entry name" value="RND_mfp"/>
    <property type="match status" value="1"/>
</dbReference>
<name>A0A8G2BYZ4_9BACT</name>
<evidence type="ECO:0000313" key="3">
    <source>
        <dbReference type="EMBL" id="SEG26425.1"/>
    </source>
</evidence>
<evidence type="ECO:0000259" key="2">
    <source>
        <dbReference type="Pfam" id="PF25954"/>
    </source>
</evidence>
<dbReference type="Gene3D" id="2.40.30.170">
    <property type="match status" value="1"/>
</dbReference>